<organism evidence="1 2">
    <name type="scientific">Xylaria grammica</name>
    <dbReference type="NCBI Taxonomy" id="363999"/>
    <lineage>
        <taxon>Eukaryota</taxon>
        <taxon>Fungi</taxon>
        <taxon>Dikarya</taxon>
        <taxon>Ascomycota</taxon>
        <taxon>Pezizomycotina</taxon>
        <taxon>Sordariomycetes</taxon>
        <taxon>Xylariomycetidae</taxon>
        <taxon>Xylariales</taxon>
        <taxon>Xylariaceae</taxon>
        <taxon>Xylaria</taxon>
    </lineage>
</organism>
<dbReference type="InterPro" id="IPR029063">
    <property type="entry name" value="SAM-dependent_MTases_sf"/>
</dbReference>
<dbReference type="Gene3D" id="3.40.50.150">
    <property type="entry name" value="Vaccinia Virus protein VP39"/>
    <property type="match status" value="1"/>
</dbReference>
<name>A0A439CMI5_9PEZI</name>
<evidence type="ECO:0000313" key="1">
    <source>
        <dbReference type="EMBL" id="RWA03371.1"/>
    </source>
</evidence>
<dbReference type="EMBL" id="RYZI01000820">
    <property type="protein sequence ID" value="RWA03371.1"/>
    <property type="molecule type" value="Genomic_DNA"/>
</dbReference>
<comment type="caution">
    <text evidence="1">The sequence shown here is derived from an EMBL/GenBank/DDBJ whole genome shotgun (WGS) entry which is preliminary data.</text>
</comment>
<proteinExistence type="predicted"/>
<dbReference type="AlphaFoldDB" id="A0A439CMI5"/>
<keyword evidence="2" id="KW-1185">Reference proteome</keyword>
<dbReference type="Proteomes" id="UP000286045">
    <property type="component" value="Unassembled WGS sequence"/>
</dbReference>
<evidence type="ECO:0000313" key="2">
    <source>
        <dbReference type="Proteomes" id="UP000286045"/>
    </source>
</evidence>
<protein>
    <recommendedName>
        <fullName evidence="3">Methyltransferase domain-containing protein</fullName>
    </recommendedName>
</protein>
<evidence type="ECO:0008006" key="3">
    <source>
        <dbReference type="Google" id="ProtNLM"/>
    </source>
</evidence>
<reference evidence="1 2" key="1">
    <citation type="submission" date="2018-12" db="EMBL/GenBank/DDBJ databases">
        <title>Draft genome sequence of Xylaria grammica IHI A82.</title>
        <authorList>
            <person name="Buettner E."/>
            <person name="Kellner H."/>
        </authorList>
    </citation>
    <scope>NUCLEOTIDE SEQUENCE [LARGE SCALE GENOMIC DNA]</scope>
    <source>
        <strain evidence="1 2">IHI A82</strain>
    </source>
</reference>
<sequence>MSSAPDYLMTRDYVDNNRINLQHFLCREMFGYLTHPSIPLTGPALRVADVGTGTGIWLRDLASQLPKNTRLDGLDVSFDAMPPKPLLPANTSLYHWNTREAVPEEVVGVYDLVHIRHFLFVLRDHEIRGAVANLSKRLITCGYLQWTEPDMASFRVEKGVSGDESERLVELMKLRDISDARLVPTWVPKLPEQLRAGGFCEVEYDVPEERPDLEFVMHECNLGLSGMITHNTQNKEAEQRVSGLMPKICRAARDGAYFALTRWSVVGRKPLAG</sequence>
<gene>
    <name evidence="1" type="ORF">EKO27_g11734</name>
</gene>
<accession>A0A439CMI5</accession>
<dbReference type="SUPFAM" id="SSF53335">
    <property type="entry name" value="S-adenosyl-L-methionine-dependent methyltransferases"/>
    <property type="match status" value="1"/>
</dbReference>
<dbReference type="STRING" id="363999.A0A439CMI5"/>